<organism evidence="1 2">
    <name type="scientific">Microbispora cellulosiformans</name>
    <dbReference type="NCBI Taxonomy" id="2614688"/>
    <lineage>
        <taxon>Bacteria</taxon>
        <taxon>Bacillati</taxon>
        <taxon>Actinomycetota</taxon>
        <taxon>Actinomycetes</taxon>
        <taxon>Streptosporangiales</taxon>
        <taxon>Streptosporangiaceae</taxon>
        <taxon>Microbispora</taxon>
    </lineage>
</organism>
<accession>A0A5J5K4Y9</accession>
<protein>
    <recommendedName>
        <fullName evidence="3">DUF488 domain-containing protein</fullName>
    </recommendedName>
</protein>
<evidence type="ECO:0000313" key="2">
    <source>
        <dbReference type="Proteomes" id="UP000327011"/>
    </source>
</evidence>
<evidence type="ECO:0000313" key="1">
    <source>
        <dbReference type="EMBL" id="KAA9379665.1"/>
    </source>
</evidence>
<reference evidence="1 2" key="1">
    <citation type="submission" date="2019-09" db="EMBL/GenBank/DDBJ databases">
        <title>Screening of Novel Bioactive Compounds from Soil-Associated.</title>
        <authorList>
            <person name="Gong X."/>
        </authorList>
    </citation>
    <scope>NUCLEOTIDE SEQUENCE [LARGE SCALE GENOMIC DNA]</scope>
    <source>
        <strain evidence="1 2">Gxj-6</strain>
    </source>
</reference>
<dbReference type="AlphaFoldDB" id="A0A5J5K4Y9"/>
<keyword evidence="2" id="KW-1185">Reference proteome</keyword>
<dbReference type="EMBL" id="VYTZ01000003">
    <property type="protein sequence ID" value="KAA9379665.1"/>
    <property type="molecule type" value="Genomic_DNA"/>
</dbReference>
<comment type="caution">
    <text evidence="1">The sequence shown here is derived from an EMBL/GenBank/DDBJ whole genome shotgun (WGS) entry which is preliminary data.</text>
</comment>
<name>A0A5J5K4Y9_9ACTN</name>
<sequence>MTEHPPEAPPDAPAGQPPLATCSFKTYTRDMGVAVRITVGRPRFFRHPYEFVAALAPFGIFNAPEFEGKPMDVKEAAFYRRLDSKREEVLAALGALADAHPGRTLVLLCYEDVHAGDACHRTWAANWFADRLGWDVPEVSPAPEPRLF</sequence>
<evidence type="ECO:0008006" key="3">
    <source>
        <dbReference type="Google" id="ProtNLM"/>
    </source>
</evidence>
<dbReference type="Proteomes" id="UP000327011">
    <property type="component" value="Unassembled WGS sequence"/>
</dbReference>
<dbReference type="RefSeq" id="WP_150932854.1">
    <property type="nucleotide sequence ID" value="NZ_VYTZ01000003.1"/>
</dbReference>
<gene>
    <name evidence="1" type="ORF">F5972_08410</name>
</gene>
<proteinExistence type="predicted"/>